<feature type="domain" description="Reverse transcriptase Ty1/copia-type" evidence="3">
    <location>
        <begin position="175"/>
        <end position="219"/>
    </location>
</feature>
<evidence type="ECO:0008006" key="7">
    <source>
        <dbReference type="Google" id="ProtNLM"/>
    </source>
</evidence>
<evidence type="ECO:0000313" key="5">
    <source>
        <dbReference type="EMBL" id="KAK3006060.1"/>
    </source>
</evidence>
<proteinExistence type="predicted"/>
<accession>A0AA89AKU6</accession>
<gene>
    <name evidence="5" type="ORF">RJ639_016678</name>
</gene>
<reference evidence="5" key="1">
    <citation type="submission" date="2022-12" db="EMBL/GenBank/DDBJ databases">
        <title>Draft genome assemblies for two species of Escallonia (Escalloniales).</title>
        <authorList>
            <person name="Chanderbali A."/>
            <person name="Dervinis C."/>
            <person name="Anghel I."/>
            <person name="Soltis D."/>
            <person name="Soltis P."/>
            <person name="Zapata F."/>
        </authorList>
    </citation>
    <scope>NUCLEOTIDE SEQUENCE</scope>
    <source>
        <strain evidence="5">UCBG64.0493</strain>
        <tissue evidence="5">Leaf</tissue>
    </source>
</reference>
<dbReference type="PANTHER" id="PTHR42648">
    <property type="entry name" value="TRANSPOSASE, PUTATIVE-RELATED"/>
    <property type="match status" value="1"/>
</dbReference>
<dbReference type="GO" id="GO:0016787">
    <property type="term" value="F:hydrolase activity"/>
    <property type="evidence" value="ECO:0007669"/>
    <property type="project" value="UniProtKB-KW"/>
</dbReference>
<name>A0AA89AKU6_9ASTE</name>
<dbReference type="Proteomes" id="UP001188597">
    <property type="component" value="Unassembled WGS sequence"/>
</dbReference>
<dbReference type="InterPro" id="IPR039537">
    <property type="entry name" value="Retrotran_Ty1/copia-like"/>
</dbReference>
<dbReference type="Gene3D" id="3.30.420.10">
    <property type="entry name" value="Ribonuclease H-like superfamily/Ribonuclease H"/>
    <property type="match status" value="1"/>
</dbReference>
<dbReference type="PANTHER" id="PTHR42648:SF28">
    <property type="entry name" value="TRANSPOSON-ENCODED PROTEIN WITH RIBONUCLEASE H-LIKE AND RETROVIRUS ZINC FINGER-LIKE DOMAINS"/>
    <property type="match status" value="1"/>
</dbReference>
<evidence type="ECO:0000259" key="4">
    <source>
        <dbReference type="Pfam" id="PF13976"/>
    </source>
</evidence>
<sequence>MRLGHMSKKGMDVLSKQGLLGSKKIGKLNFCEHCVFRKQCRVKFSRAIHITKGSVDYIHSDLWGPSTVPSKGGGRYMLTFIDDFSRKVWVFLIRKDVTFDESSMLSKKNELIDEGKYHGARDKVELEVRTPDLLPIIPTDKEDGSPSTEKNKEAEEQQYNILCVSPEARGWFSYILVDDMLLAAKSMSDVNDLKVQLKREFEMKDLGAAKRILAMEIQKD</sequence>
<dbReference type="Pfam" id="PF13976">
    <property type="entry name" value="gag_pre-integrs"/>
    <property type="match status" value="1"/>
</dbReference>
<keyword evidence="6" id="KW-1185">Reference proteome</keyword>
<feature type="domain" description="GAG-pre-integrase" evidence="4">
    <location>
        <begin position="1"/>
        <end position="39"/>
    </location>
</feature>
<evidence type="ECO:0000313" key="6">
    <source>
        <dbReference type="Proteomes" id="UP001188597"/>
    </source>
</evidence>
<dbReference type="GO" id="GO:0003676">
    <property type="term" value="F:nucleic acid binding"/>
    <property type="evidence" value="ECO:0007669"/>
    <property type="project" value="InterPro"/>
</dbReference>
<dbReference type="Pfam" id="PF07727">
    <property type="entry name" value="RVT_2"/>
    <property type="match status" value="1"/>
</dbReference>
<dbReference type="InterPro" id="IPR012337">
    <property type="entry name" value="RNaseH-like_sf"/>
</dbReference>
<evidence type="ECO:0000256" key="2">
    <source>
        <dbReference type="ARBA" id="ARBA00022801"/>
    </source>
</evidence>
<dbReference type="AlphaFoldDB" id="A0AA89AKU6"/>
<dbReference type="InterPro" id="IPR013103">
    <property type="entry name" value="RVT_2"/>
</dbReference>
<protein>
    <recommendedName>
        <fullName evidence="7">Integrase</fullName>
    </recommendedName>
</protein>
<dbReference type="InterPro" id="IPR036397">
    <property type="entry name" value="RNaseH_sf"/>
</dbReference>
<dbReference type="SUPFAM" id="SSF53098">
    <property type="entry name" value="Ribonuclease H-like"/>
    <property type="match status" value="1"/>
</dbReference>
<dbReference type="GO" id="GO:0046872">
    <property type="term" value="F:metal ion binding"/>
    <property type="evidence" value="ECO:0007669"/>
    <property type="project" value="UniProtKB-KW"/>
</dbReference>
<comment type="caution">
    <text evidence="5">The sequence shown here is derived from an EMBL/GenBank/DDBJ whole genome shotgun (WGS) entry which is preliminary data.</text>
</comment>
<dbReference type="EMBL" id="JAVXUP010002046">
    <property type="protein sequence ID" value="KAK3006060.1"/>
    <property type="molecule type" value="Genomic_DNA"/>
</dbReference>
<evidence type="ECO:0000259" key="3">
    <source>
        <dbReference type="Pfam" id="PF07727"/>
    </source>
</evidence>
<keyword evidence="1" id="KW-0479">Metal-binding</keyword>
<dbReference type="InterPro" id="IPR025724">
    <property type="entry name" value="GAG-pre-integrase_dom"/>
</dbReference>
<evidence type="ECO:0000256" key="1">
    <source>
        <dbReference type="ARBA" id="ARBA00022723"/>
    </source>
</evidence>
<keyword evidence="2" id="KW-0378">Hydrolase</keyword>
<organism evidence="5 6">
    <name type="scientific">Escallonia herrerae</name>
    <dbReference type="NCBI Taxonomy" id="1293975"/>
    <lineage>
        <taxon>Eukaryota</taxon>
        <taxon>Viridiplantae</taxon>
        <taxon>Streptophyta</taxon>
        <taxon>Embryophyta</taxon>
        <taxon>Tracheophyta</taxon>
        <taxon>Spermatophyta</taxon>
        <taxon>Magnoliopsida</taxon>
        <taxon>eudicotyledons</taxon>
        <taxon>Gunneridae</taxon>
        <taxon>Pentapetalae</taxon>
        <taxon>asterids</taxon>
        <taxon>campanulids</taxon>
        <taxon>Escalloniales</taxon>
        <taxon>Escalloniaceae</taxon>
        <taxon>Escallonia</taxon>
    </lineage>
</organism>